<evidence type="ECO:0000313" key="2">
    <source>
        <dbReference type="Proteomes" id="UP000287166"/>
    </source>
</evidence>
<dbReference type="InParanoid" id="A0A401GVK0"/>
<dbReference type="Proteomes" id="UP000287166">
    <property type="component" value="Unassembled WGS sequence"/>
</dbReference>
<keyword evidence="2" id="KW-1185">Reference proteome</keyword>
<proteinExistence type="predicted"/>
<dbReference type="AlphaFoldDB" id="A0A401GVK0"/>
<dbReference type="EMBL" id="BFAD01000009">
    <property type="protein sequence ID" value="GBE86212.1"/>
    <property type="molecule type" value="Genomic_DNA"/>
</dbReference>
<comment type="caution">
    <text evidence="1">The sequence shown here is derived from an EMBL/GenBank/DDBJ whole genome shotgun (WGS) entry which is preliminary data.</text>
</comment>
<organism evidence="1 2">
    <name type="scientific">Sparassis crispa</name>
    <dbReference type="NCBI Taxonomy" id="139825"/>
    <lineage>
        <taxon>Eukaryota</taxon>
        <taxon>Fungi</taxon>
        <taxon>Dikarya</taxon>
        <taxon>Basidiomycota</taxon>
        <taxon>Agaricomycotina</taxon>
        <taxon>Agaricomycetes</taxon>
        <taxon>Polyporales</taxon>
        <taxon>Sparassidaceae</taxon>
        <taxon>Sparassis</taxon>
    </lineage>
</organism>
<evidence type="ECO:0000313" key="1">
    <source>
        <dbReference type="EMBL" id="GBE86212.1"/>
    </source>
</evidence>
<reference evidence="1 2" key="1">
    <citation type="journal article" date="2018" name="Sci. Rep.">
        <title>Genome sequence of the cauliflower mushroom Sparassis crispa (Hanabiratake) and its association with beneficial usage.</title>
        <authorList>
            <person name="Kiyama R."/>
            <person name="Furutani Y."/>
            <person name="Kawaguchi K."/>
            <person name="Nakanishi T."/>
        </authorList>
    </citation>
    <scope>NUCLEOTIDE SEQUENCE [LARGE SCALE GENOMIC DNA]</scope>
</reference>
<dbReference type="RefSeq" id="XP_027617125.1">
    <property type="nucleotide sequence ID" value="XM_027761324.1"/>
</dbReference>
<sequence>MVPYVFYFNHIRVQPFFLLQYPPPSSMNVSSMNIKIGVFYINYARTSRTYFTLDVDSTYDLPSPQITIKVLRQSINAYNKSTATKESGDFSKMTTNEPLSPDTRTLKACGIADGQSVIAIQTNTINPIFRIMPVDSPGDGSPDIFLSSLPKQ</sequence>
<dbReference type="GeneID" id="38783129"/>
<name>A0A401GVK0_9APHY</name>
<gene>
    <name evidence="1" type="ORF">SCP_0900910</name>
</gene>
<accession>A0A401GVK0</accession>
<protein>
    <submittedName>
        <fullName evidence="1">Uncharacterized protein</fullName>
    </submittedName>
</protein>